<dbReference type="EMBL" id="KV454428">
    <property type="protein sequence ID" value="ODQ81056.1"/>
    <property type="molecule type" value="Genomic_DNA"/>
</dbReference>
<dbReference type="AlphaFoldDB" id="A0A1E3QTQ1"/>
<keyword evidence="5 12" id="KW-0999">Mitochondrion inner membrane</keyword>
<name>A0A1E3QTQ1_9ASCO</name>
<sequence length="485" mass="51492">MLRTVSKQQLRRFATQSARLAEAAPVAAPVTPAAAPKRFSLGKFLFKTTFYGSSLYALAVAAAMYNDEANDFVVENLPGAPAVIKLVEDYQSNGGHLQFDETFKKLNIESITKKIEAKIPDASQIVAKVSAKKPLPTLETSSNETLAPTFAALNQLIAAINNSSASDETVAAVAASLTQLSVKVDGLTANREQELAKLTAAKVQALEATFAAKENASTEKFLQDFQTEKRALEAKHDAQLAAELAAAQATIAQAATNAVDAIKVEQVKQFAVIVEQKVAEERAGKLAQLDVLAANLDSLADVVAQLEGHLDRAASATAVQTQLVRVKALLASPQPQGFAADLAALQELTAHDPLASAALASVPRESAINGCLTVPQLITRWQLLVPELRSAALLPPNAGLLGHLSSIVFSKLLLSKKGHANGNDIESVIARVENYLTRGDLADAVEEAASLKGWSRKLANGWVNESRKRLEVEFLLSVVEAGARA</sequence>
<keyword evidence="14" id="KW-1185">Reference proteome</keyword>
<comment type="subunit">
    <text evidence="12">Component of the mitochondrial contact site and cristae organizing system (MICOS) complex.</text>
</comment>
<comment type="subcellular location">
    <subcellularLocation>
        <location evidence="1 12">Mitochondrion inner membrane</location>
        <topology evidence="1 12">Single-pass membrane protein</topology>
    </subcellularLocation>
</comment>
<keyword evidence="10" id="KW-0472">Membrane</keyword>
<evidence type="ECO:0000256" key="6">
    <source>
        <dbReference type="ARBA" id="ARBA00022946"/>
    </source>
</evidence>
<evidence type="ECO:0000313" key="13">
    <source>
        <dbReference type="EMBL" id="ODQ81056.1"/>
    </source>
</evidence>
<evidence type="ECO:0000256" key="9">
    <source>
        <dbReference type="ARBA" id="ARBA00023128"/>
    </source>
</evidence>
<evidence type="ECO:0000256" key="3">
    <source>
        <dbReference type="ARBA" id="ARBA00018116"/>
    </source>
</evidence>
<dbReference type="RefSeq" id="XP_018986384.1">
    <property type="nucleotide sequence ID" value="XM_019132124.1"/>
</dbReference>
<evidence type="ECO:0000256" key="5">
    <source>
        <dbReference type="ARBA" id="ARBA00022792"/>
    </source>
</evidence>
<comment type="function">
    <text evidence="11">Component of the MICOS complex, a large protein complex of the mitochondrial inner membrane that plays crucial roles in the maintenance of crista junctions, inner membrane architecture, and formation of contact sites to the outer membrane. Plays a role in keeping cristae membranes connected to the inner boundary membrane. Also promotes protein import via the mitochondrial intermembrane space assembly (MIA) pathway.</text>
</comment>
<dbReference type="PANTHER" id="PTHR15415">
    <property type="entry name" value="MITOFILIN"/>
    <property type="match status" value="1"/>
</dbReference>
<dbReference type="GeneID" id="30149977"/>
<dbReference type="Pfam" id="PF09731">
    <property type="entry name" value="Mitofilin"/>
    <property type="match status" value="1"/>
</dbReference>
<evidence type="ECO:0000256" key="12">
    <source>
        <dbReference type="RuleBase" id="RU363000"/>
    </source>
</evidence>
<proteinExistence type="inferred from homology"/>
<reference evidence="14" key="1">
    <citation type="submission" date="2016-05" db="EMBL/GenBank/DDBJ databases">
        <title>Comparative genomics of biotechnologically important yeasts.</title>
        <authorList>
            <consortium name="DOE Joint Genome Institute"/>
            <person name="Riley R."/>
            <person name="Haridas S."/>
            <person name="Wolfe K.H."/>
            <person name="Lopes M.R."/>
            <person name="Hittinger C.T."/>
            <person name="Goker M."/>
            <person name="Salamov A."/>
            <person name="Wisecaver J."/>
            <person name="Long T.M."/>
            <person name="Aerts A.L."/>
            <person name="Barry K."/>
            <person name="Choi C."/>
            <person name="Clum A."/>
            <person name="Coughlan A.Y."/>
            <person name="Deshpande S."/>
            <person name="Douglass A.P."/>
            <person name="Hanson S.J."/>
            <person name="Klenk H.-P."/>
            <person name="Labutti K."/>
            <person name="Lapidus A."/>
            <person name="Lindquist E."/>
            <person name="Lipzen A."/>
            <person name="Meier-Kolthoff J.P."/>
            <person name="Ohm R.A."/>
            <person name="Otillar R.P."/>
            <person name="Pangilinan J."/>
            <person name="Peng Y."/>
            <person name="Rokas A."/>
            <person name="Rosa C.A."/>
            <person name="Scheuner C."/>
            <person name="Sibirny A.A."/>
            <person name="Slot J.C."/>
            <person name="Stielow J.B."/>
            <person name="Sun H."/>
            <person name="Kurtzman C.P."/>
            <person name="Blackwell M."/>
            <person name="Grigoriev I.V."/>
            <person name="Jeffries T.W."/>
        </authorList>
    </citation>
    <scope>NUCLEOTIDE SEQUENCE [LARGE SCALE GENOMIC DNA]</scope>
    <source>
        <strain evidence="14">NRRL Y-12698</strain>
    </source>
</reference>
<dbReference type="InterPro" id="IPR019133">
    <property type="entry name" value="MIC60"/>
</dbReference>
<evidence type="ECO:0000256" key="1">
    <source>
        <dbReference type="ARBA" id="ARBA00004434"/>
    </source>
</evidence>
<keyword evidence="4 12" id="KW-0812">Transmembrane</keyword>
<evidence type="ECO:0000313" key="14">
    <source>
        <dbReference type="Proteomes" id="UP000094336"/>
    </source>
</evidence>
<dbReference type="Proteomes" id="UP000094336">
    <property type="component" value="Unassembled WGS sequence"/>
</dbReference>
<dbReference type="OrthoDB" id="10261039at2759"/>
<keyword evidence="9 12" id="KW-0496">Mitochondrion</keyword>
<accession>A0A1E3QTQ1</accession>
<evidence type="ECO:0000256" key="11">
    <source>
        <dbReference type="ARBA" id="ARBA00025571"/>
    </source>
</evidence>
<keyword evidence="8" id="KW-0175">Coiled coil</keyword>
<evidence type="ECO:0000256" key="10">
    <source>
        <dbReference type="ARBA" id="ARBA00023136"/>
    </source>
</evidence>
<dbReference type="STRING" id="984486.A0A1E3QTQ1"/>
<organism evidence="13 14">
    <name type="scientific">Babjeviella inositovora NRRL Y-12698</name>
    <dbReference type="NCBI Taxonomy" id="984486"/>
    <lineage>
        <taxon>Eukaryota</taxon>
        <taxon>Fungi</taxon>
        <taxon>Dikarya</taxon>
        <taxon>Ascomycota</taxon>
        <taxon>Saccharomycotina</taxon>
        <taxon>Pichiomycetes</taxon>
        <taxon>Serinales incertae sedis</taxon>
        <taxon>Babjeviella</taxon>
    </lineage>
</organism>
<protein>
    <recommendedName>
        <fullName evidence="3 12">MICOS complex subunit MIC60</fullName>
    </recommendedName>
    <alternativeName>
        <fullName evidence="12">Mitofilin</fullName>
    </alternativeName>
</protein>
<gene>
    <name evidence="13" type="ORF">BABINDRAFT_46752</name>
</gene>
<comment type="similarity">
    <text evidence="2 12">Belongs to the MICOS complex subunit Mic60 family.</text>
</comment>
<keyword evidence="7" id="KW-1133">Transmembrane helix</keyword>
<dbReference type="GO" id="GO:0061617">
    <property type="term" value="C:MICOS complex"/>
    <property type="evidence" value="ECO:0007669"/>
    <property type="project" value="TreeGrafter"/>
</dbReference>
<keyword evidence="6" id="KW-0809">Transit peptide</keyword>
<dbReference type="PANTHER" id="PTHR15415:SF7">
    <property type="entry name" value="MICOS COMPLEX SUBUNIT MIC60"/>
    <property type="match status" value="1"/>
</dbReference>
<evidence type="ECO:0000256" key="4">
    <source>
        <dbReference type="ARBA" id="ARBA00022692"/>
    </source>
</evidence>
<dbReference type="GO" id="GO:0042407">
    <property type="term" value="P:cristae formation"/>
    <property type="evidence" value="ECO:0007669"/>
    <property type="project" value="TreeGrafter"/>
</dbReference>
<evidence type="ECO:0000256" key="2">
    <source>
        <dbReference type="ARBA" id="ARBA00010877"/>
    </source>
</evidence>
<evidence type="ECO:0000256" key="7">
    <source>
        <dbReference type="ARBA" id="ARBA00022989"/>
    </source>
</evidence>
<evidence type="ECO:0000256" key="8">
    <source>
        <dbReference type="ARBA" id="ARBA00023054"/>
    </source>
</evidence>